<evidence type="ECO:0000256" key="9">
    <source>
        <dbReference type="SAM" id="Phobius"/>
    </source>
</evidence>
<protein>
    <recommendedName>
        <fullName evidence="2">histidine kinase</fullName>
        <ecNumber evidence="2">2.7.13.3</ecNumber>
    </recommendedName>
</protein>
<evidence type="ECO:0000256" key="3">
    <source>
        <dbReference type="ARBA" id="ARBA00022553"/>
    </source>
</evidence>
<dbReference type="CDD" id="cd00082">
    <property type="entry name" value="HisKA"/>
    <property type="match status" value="1"/>
</dbReference>
<evidence type="ECO:0000259" key="10">
    <source>
        <dbReference type="PROSITE" id="PS50109"/>
    </source>
</evidence>
<organism evidence="11 12">
    <name type="scientific">Desulfotalea psychrophila</name>
    <dbReference type="NCBI Taxonomy" id="84980"/>
    <lineage>
        <taxon>Bacteria</taxon>
        <taxon>Pseudomonadati</taxon>
        <taxon>Thermodesulfobacteriota</taxon>
        <taxon>Desulfobulbia</taxon>
        <taxon>Desulfobulbales</taxon>
        <taxon>Desulfocapsaceae</taxon>
        <taxon>Desulfotalea</taxon>
    </lineage>
</organism>
<keyword evidence="5" id="KW-0547">Nucleotide-binding</keyword>
<keyword evidence="9" id="KW-0472">Membrane</keyword>
<feature type="domain" description="Histidine kinase" evidence="10">
    <location>
        <begin position="270"/>
        <end position="477"/>
    </location>
</feature>
<keyword evidence="4" id="KW-0808">Transferase</keyword>
<dbReference type="PROSITE" id="PS50109">
    <property type="entry name" value="HIS_KIN"/>
    <property type="match status" value="1"/>
</dbReference>
<dbReference type="InterPro" id="IPR036097">
    <property type="entry name" value="HisK_dim/P_sf"/>
</dbReference>
<evidence type="ECO:0000256" key="6">
    <source>
        <dbReference type="ARBA" id="ARBA00022777"/>
    </source>
</evidence>
<keyword evidence="9" id="KW-1133">Transmembrane helix</keyword>
<dbReference type="PRINTS" id="PR00344">
    <property type="entry name" value="BCTRLSENSOR"/>
</dbReference>
<dbReference type="Gene3D" id="3.30.565.10">
    <property type="entry name" value="Histidine kinase-like ATPase, C-terminal domain"/>
    <property type="match status" value="1"/>
</dbReference>
<evidence type="ECO:0000256" key="4">
    <source>
        <dbReference type="ARBA" id="ARBA00022679"/>
    </source>
</evidence>
<dbReference type="SUPFAM" id="SSF47384">
    <property type="entry name" value="Homodimeric domain of signal transducing histidine kinase"/>
    <property type="match status" value="1"/>
</dbReference>
<reference evidence="11 12" key="1">
    <citation type="submission" date="2021-02" db="EMBL/GenBank/DDBJ databases">
        <title>Activity-based single-cell genomes from oceanic crustal fluid captures similar information to metagenomic and metatranscriptomic surveys with orders of magnitude less sampling.</title>
        <authorList>
            <person name="D'Angelo T.S."/>
            <person name="Orcutt B.N."/>
        </authorList>
    </citation>
    <scope>NUCLEOTIDE SEQUENCE [LARGE SCALE GENOMIC DNA]</scope>
    <source>
        <strain evidence="11">AH-315-G02</strain>
    </source>
</reference>
<evidence type="ECO:0000256" key="1">
    <source>
        <dbReference type="ARBA" id="ARBA00000085"/>
    </source>
</evidence>
<keyword evidence="12" id="KW-1185">Reference proteome</keyword>
<dbReference type="InterPro" id="IPR036890">
    <property type="entry name" value="HATPase_C_sf"/>
</dbReference>
<dbReference type="Pfam" id="PF02518">
    <property type="entry name" value="HATPase_c"/>
    <property type="match status" value="1"/>
</dbReference>
<dbReference type="SMART" id="SM00388">
    <property type="entry name" value="HisKA"/>
    <property type="match status" value="1"/>
</dbReference>
<evidence type="ECO:0000256" key="7">
    <source>
        <dbReference type="ARBA" id="ARBA00022840"/>
    </source>
</evidence>
<evidence type="ECO:0000256" key="2">
    <source>
        <dbReference type="ARBA" id="ARBA00012438"/>
    </source>
</evidence>
<dbReference type="PANTHER" id="PTHR43065">
    <property type="entry name" value="SENSOR HISTIDINE KINASE"/>
    <property type="match status" value="1"/>
</dbReference>
<comment type="catalytic activity">
    <reaction evidence="1">
        <text>ATP + protein L-histidine = ADP + protein N-phospho-L-histidine.</text>
        <dbReference type="EC" id="2.7.13.3"/>
    </reaction>
</comment>
<evidence type="ECO:0000313" key="11">
    <source>
        <dbReference type="EMBL" id="MBN4068450.1"/>
    </source>
</evidence>
<dbReference type="GO" id="GO:0016301">
    <property type="term" value="F:kinase activity"/>
    <property type="evidence" value="ECO:0007669"/>
    <property type="project" value="UniProtKB-KW"/>
</dbReference>
<dbReference type="PANTHER" id="PTHR43065:SF10">
    <property type="entry name" value="PEROXIDE STRESS-ACTIVATED HISTIDINE KINASE MAK3"/>
    <property type="match status" value="1"/>
</dbReference>
<accession>A0ABS3ATL9</accession>
<dbReference type="Proteomes" id="UP000717534">
    <property type="component" value="Unassembled WGS sequence"/>
</dbReference>
<dbReference type="Pfam" id="PF00512">
    <property type="entry name" value="HisKA"/>
    <property type="match status" value="1"/>
</dbReference>
<dbReference type="EC" id="2.7.13.3" evidence="2"/>
<proteinExistence type="predicted"/>
<evidence type="ECO:0000313" key="12">
    <source>
        <dbReference type="Proteomes" id="UP000717534"/>
    </source>
</evidence>
<dbReference type="InterPro" id="IPR005467">
    <property type="entry name" value="His_kinase_dom"/>
</dbReference>
<name>A0ABS3ATL9_9BACT</name>
<evidence type="ECO:0000256" key="8">
    <source>
        <dbReference type="ARBA" id="ARBA00023012"/>
    </source>
</evidence>
<dbReference type="SUPFAM" id="SSF55874">
    <property type="entry name" value="ATPase domain of HSP90 chaperone/DNA topoisomerase II/histidine kinase"/>
    <property type="match status" value="1"/>
</dbReference>
<evidence type="ECO:0000256" key="5">
    <source>
        <dbReference type="ARBA" id="ARBA00022741"/>
    </source>
</evidence>
<keyword evidence="8" id="KW-0902">Two-component regulatory system</keyword>
<sequence>MDDPEQLESLKSGLMPFQLVKYFSFTSLGVILIFTLFLSWLISNNARNVMLDQSEAYSLLLAENLNQLVFRGFVLPTAVLYGKISLSNPEQFERLDRIIRNATATMKMEAVTIYDSNVNIISYSTQKPLIGKKNMGGLEYKKALTGKSNSQIVSSGTILSLLPGAEPISCRLKTFIPFRQVRDDASIEGQIMGVIEITQDLSLEYEAIVRLQWRIILVSSTVMAILFLVLLTIVGRAGKIMEKRARERINLEQKLSNAQRLAHLGTMVATVSHEIKSPLGIVRSTAEILVKRIKKVAPGNEKLAEIIVSETIRLNNIVLEFLDFARPQKVKLVPVDINNSITQALQFMELELTGKNITIETDLDLSIGKTAIDTDMFYRALLNILVNGAQAMPDGGVLRVKTGITKSDGSIDISIQDSGIGMSEEHTAQIFKPFFTDKNRGTGLGLAITKNIIDQHHGSISVSSEVGKGTTFTITLP</sequence>
<feature type="transmembrane region" description="Helical" evidence="9">
    <location>
        <begin position="215"/>
        <end position="234"/>
    </location>
</feature>
<keyword evidence="9" id="KW-0812">Transmembrane</keyword>
<dbReference type="InterPro" id="IPR003594">
    <property type="entry name" value="HATPase_dom"/>
</dbReference>
<dbReference type="Gene3D" id="1.10.287.130">
    <property type="match status" value="1"/>
</dbReference>
<keyword evidence="6 11" id="KW-0418">Kinase</keyword>
<comment type="caution">
    <text evidence="11">The sequence shown here is derived from an EMBL/GenBank/DDBJ whole genome shotgun (WGS) entry which is preliminary data.</text>
</comment>
<feature type="transmembrane region" description="Helical" evidence="9">
    <location>
        <begin position="20"/>
        <end position="42"/>
    </location>
</feature>
<dbReference type="InterPro" id="IPR004358">
    <property type="entry name" value="Sig_transdc_His_kin-like_C"/>
</dbReference>
<dbReference type="EMBL" id="JAFITO010000016">
    <property type="protein sequence ID" value="MBN4068450.1"/>
    <property type="molecule type" value="Genomic_DNA"/>
</dbReference>
<keyword evidence="3" id="KW-0597">Phosphoprotein</keyword>
<dbReference type="InterPro" id="IPR003661">
    <property type="entry name" value="HisK_dim/P_dom"/>
</dbReference>
<dbReference type="SMART" id="SM00387">
    <property type="entry name" value="HATPase_c"/>
    <property type="match status" value="1"/>
</dbReference>
<keyword evidence="7" id="KW-0067">ATP-binding</keyword>
<gene>
    <name evidence="11" type="ORF">JYU06_02865</name>
</gene>